<dbReference type="Gene3D" id="3.40.50.300">
    <property type="entry name" value="P-loop containing nucleotide triphosphate hydrolases"/>
    <property type="match status" value="4"/>
</dbReference>
<dbReference type="SMART" id="SM00973">
    <property type="entry name" value="Sec63"/>
    <property type="match status" value="1"/>
</dbReference>
<keyword evidence="1" id="KW-0547">Nucleotide-binding</keyword>
<feature type="domain" description="Helicase ATP-binding" evidence="5">
    <location>
        <begin position="324"/>
        <end position="514"/>
    </location>
</feature>
<keyword evidence="4" id="KW-0067">ATP-binding</keyword>
<evidence type="ECO:0008006" key="9">
    <source>
        <dbReference type="Google" id="ProtNLM"/>
    </source>
</evidence>
<dbReference type="SMART" id="SM00487">
    <property type="entry name" value="DEXDc"/>
    <property type="match status" value="2"/>
</dbReference>
<dbReference type="PROSITE" id="PS51192">
    <property type="entry name" value="HELICASE_ATP_BIND_1"/>
    <property type="match status" value="1"/>
</dbReference>
<dbReference type="InterPro" id="IPR014756">
    <property type="entry name" value="Ig_E-set"/>
</dbReference>
<reference evidence="7" key="1">
    <citation type="submission" date="2020-07" db="EMBL/GenBank/DDBJ databases">
        <title>Draft Genome Sequence of a Deep-Sea Yeast, Naganishia (Cryptococcus) liquefaciens strain N6.</title>
        <authorList>
            <person name="Han Y.W."/>
            <person name="Kajitani R."/>
            <person name="Morimoto H."/>
            <person name="Parhat M."/>
            <person name="Tsubouchi H."/>
            <person name="Bakenova O."/>
            <person name="Ogata M."/>
            <person name="Argunhan B."/>
            <person name="Aoki R."/>
            <person name="Kajiwara S."/>
            <person name="Itoh T."/>
            <person name="Iwasaki H."/>
        </authorList>
    </citation>
    <scope>NUCLEOTIDE SEQUENCE</scope>
    <source>
        <strain evidence="7">N6</strain>
    </source>
</reference>
<feature type="domain" description="Helicase C-terminal" evidence="6">
    <location>
        <begin position="550"/>
        <end position="748"/>
    </location>
</feature>
<dbReference type="CDD" id="cd18795">
    <property type="entry name" value="SF2_C_Ski2"/>
    <property type="match status" value="1"/>
</dbReference>
<dbReference type="EMBL" id="BLZA01000017">
    <property type="protein sequence ID" value="GHJ86065.1"/>
    <property type="molecule type" value="Genomic_DNA"/>
</dbReference>
<dbReference type="Pfam" id="PF02889">
    <property type="entry name" value="Sec63"/>
    <property type="match status" value="1"/>
</dbReference>
<dbReference type="FunFam" id="1.10.3380.10:FF:000001">
    <property type="entry name" value="U5 small nuclear ribonucleoprotein helicase"/>
    <property type="match status" value="1"/>
</dbReference>
<dbReference type="SMART" id="SM00490">
    <property type="entry name" value="HELICc"/>
    <property type="match status" value="1"/>
</dbReference>
<proteinExistence type="predicted"/>
<evidence type="ECO:0000313" key="8">
    <source>
        <dbReference type="Proteomes" id="UP000620104"/>
    </source>
</evidence>
<keyword evidence="2" id="KW-0378">Hydrolase</keyword>
<dbReference type="CDD" id="cd18020">
    <property type="entry name" value="DEXHc_ASCC3_1"/>
    <property type="match status" value="1"/>
</dbReference>
<evidence type="ECO:0000259" key="5">
    <source>
        <dbReference type="PROSITE" id="PS51192"/>
    </source>
</evidence>
<dbReference type="SUPFAM" id="SSF46785">
    <property type="entry name" value="Winged helix' DNA-binding domain"/>
    <property type="match status" value="1"/>
</dbReference>
<comment type="caution">
    <text evidence="7">The sequence shown here is derived from an EMBL/GenBank/DDBJ whole genome shotgun (WGS) entry which is preliminary data.</text>
</comment>
<dbReference type="GO" id="GO:0016787">
    <property type="term" value="F:hydrolase activity"/>
    <property type="evidence" value="ECO:0007669"/>
    <property type="project" value="UniProtKB-KW"/>
</dbReference>
<protein>
    <recommendedName>
        <fullName evidence="9">DEAD/DEAH box helicase</fullName>
    </recommendedName>
</protein>
<evidence type="ECO:0000256" key="3">
    <source>
        <dbReference type="ARBA" id="ARBA00022806"/>
    </source>
</evidence>
<dbReference type="InterPro" id="IPR027417">
    <property type="entry name" value="P-loop_NTPase"/>
</dbReference>
<dbReference type="FunFam" id="3.40.50.300:FF:000102">
    <property type="entry name" value="RNA helicase, activating signal cointegrator 1"/>
    <property type="match status" value="1"/>
</dbReference>
<evidence type="ECO:0000256" key="2">
    <source>
        <dbReference type="ARBA" id="ARBA00022801"/>
    </source>
</evidence>
<gene>
    <name evidence="7" type="ORF">NliqN6_2467</name>
</gene>
<accession>A0A8H3YE18</accession>
<sequence length="1717" mass="192554">MPQELASHLQNLLGSLEKETSGSTKQAWANVLSAWEAEASEIEEAEPDNEEDHPLYEALPTLLDFYKPGPQSLAFPRLDDELNERHRDESHTRNGEPTALMVACSTSASASSPSEVEVALAQRIRSLVREPIILKSLQELLASPADADEIQFEVCQILGMQGDAFDIAAQILNPEKRSHVAELLKPQPRNRRPPARGLNEDGTLALPTSQAEADAMIEAQLAAAENRPLWTGERKPSKEEEQYPYVYKSASVNTALSYGGRMALPLGTINRETDISSEVIIPPANPIPMKLKERIIPISELDPMAAGCFPGYQTLNRIQSIVQPIAMKTNENMLVCAPTGAGKTDVAIMSILRVLSQNVREGVTKFDRTSINKEAFKIIYVAPMKALAAEITRKFAKRLAWLGIVVKELTGDMQLTKQEIQATQIIVTTPEKWDVVTRKPTGEGELATLVKLLIIDEVHLLNEERGAVIETIVARTLRQVESSQSLIRIVGLSATLPNYIDVSDFLKVNRYQGLFFFDASFRPVPLEQNFIGVRGKVRSEQSRRNMDQAVFDKVTMNLAEGHQVMVFVHARKETVKSAEKLKEMAQTESLMEDFSCIDHPQYDAFRREIATSKNKEMKQLFDAGIGIHHAGMLRSDRNMMERMFEANCLKVLVCTATLAWGVNLPAHAVVIKGTQVYDATKGSFVDLSILDVLQIFGRAGRPGYETSGVGYICTTADKLDHYISAILSQHPIESKLVPGMVDAMNAEISLGTIATVSEAVEWLGYTYLYVRMRRNPYLYGKLTSVSPYSPGLTFSSIGMEHDVLQSDPQLTDKRNNLVRAAGRKLAEANMVIFDEINNTYHITDLGRIAAKYYLKHETVEVFNKQFRSRLSEADTLALLSQSTEFNQLQVRDNELEELKTLAKDVIPCQVKGGTDSIPGKVNILQAYICGAPIEDFALVSDTAYIAQNSGRIIRALLEIAMSRKWANASAVLASMSKSIEKRLWAYQNPLRQSNLQREVIRNLEAYADDYAPSELAEKSAQEIGELIRSNEKHGSAVLNAARQFPTLDISYALRPLSHDMLRIEVTLQKRFIWNANIHGGSEPFYVWIEDESGMTIYQSQHVLFRQTTTTVDLEFVVPILDSIPKNITVRAISDRWVGSEDEMTIDLTNLVMPARKAQYTPLLDLPLLSISTAFGQSPLRESYNRLFQSFNAIQTQAFWTLFHTDSNVLLSAPAASGKSTLIDIASWRSVEQSRRGRILYVCQNVSSSVDTLARVSNETLTLSGLRTLHLKTEKHFSMHQNTSNSLGICEPSTVLATLVNYGHFFADLNLVILDDLHLLDPEYEMLVLRILECSQRANTRIVGCASSLYDGHDLAEWLRVPKEGRFLFRPTDRSTALTTIVQPFSIPNSPTLMKSMVKPVYAAIKANLNDGVIVFVPSQALCRLVAMDLITRSGMEMDLNGFLPQSGLDLEPLLSRLKDQKLVEPLLHGIGMWWETMPPKDSVFILRLFAAGVLRTLLVPRESCWKLKAQARTVIAMGAQYVEVLPLTIQQRMADRRTRNYSLQELVKMQGFAAQPRAETTESRNKPEAATGRFYLFCQSEQQEIYLKFLNEGLPLESSMVGTLLRKTQFQSIAALQDMLDDVISWTEEVLREPRQPTRQDFMDILSWSFLARRIHSNPVFYGTALGLENDRLSRLVDEFLASYFETQKVVRRQIDDGTRHVIEDSVEEDGKMHRSD</sequence>
<dbReference type="SUPFAM" id="SSF81296">
    <property type="entry name" value="E set domains"/>
    <property type="match status" value="1"/>
</dbReference>
<dbReference type="InterPro" id="IPR014001">
    <property type="entry name" value="Helicase_ATP-bd"/>
</dbReference>
<name>A0A8H3YE18_9TREE</name>
<dbReference type="InterPro" id="IPR011545">
    <property type="entry name" value="DEAD/DEAH_box_helicase_dom"/>
</dbReference>
<dbReference type="InterPro" id="IPR036390">
    <property type="entry name" value="WH_DNA-bd_sf"/>
</dbReference>
<dbReference type="PROSITE" id="PS51194">
    <property type="entry name" value="HELICASE_CTER"/>
    <property type="match status" value="1"/>
</dbReference>
<dbReference type="InterPro" id="IPR001650">
    <property type="entry name" value="Helicase_C-like"/>
</dbReference>
<organism evidence="7 8">
    <name type="scientific">Naganishia liquefaciens</name>
    <dbReference type="NCBI Taxonomy" id="104408"/>
    <lineage>
        <taxon>Eukaryota</taxon>
        <taxon>Fungi</taxon>
        <taxon>Dikarya</taxon>
        <taxon>Basidiomycota</taxon>
        <taxon>Agaricomycotina</taxon>
        <taxon>Tremellomycetes</taxon>
        <taxon>Filobasidiales</taxon>
        <taxon>Filobasidiaceae</taxon>
        <taxon>Naganishia</taxon>
    </lineage>
</organism>
<evidence type="ECO:0000256" key="4">
    <source>
        <dbReference type="ARBA" id="ARBA00022840"/>
    </source>
</evidence>
<evidence type="ECO:0000259" key="6">
    <source>
        <dbReference type="PROSITE" id="PS51194"/>
    </source>
</evidence>
<keyword evidence="8" id="KW-1185">Reference proteome</keyword>
<evidence type="ECO:0000256" key="1">
    <source>
        <dbReference type="ARBA" id="ARBA00022741"/>
    </source>
</evidence>
<dbReference type="FunFam" id="1.10.10.10:FF:000012">
    <property type="entry name" value="U5 small nuclear ribonucleoprotein helicase"/>
    <property type="match status" value="1"/>
</dbReference>
<dbReference type="InterPro" id="IPR004179">
    <property type="entry name" value="Sec63-dom"/>
</dbReference>
<dbReference type="SUPFAM" id="SSF158702">
    <property type="entry name" value="Sec63 N-terminal domain-like"/>
    <property type="match status" value="1"/>
</dbReference>
<dbReference type="Pfam" id="PF00271">
    <property type="entry name" value="Helicase_C"/>
    <property type="match status" value="1"/>
</dbReference>
<dbReference type="GO" id="GO:0005524">
    <property type="term" value="F:ATP binding"/>
    <property type="evidence" value="ECO:0007669"/>
    <property type="project" value="UniProtKB-KW"/>
</dbReference>
<dbReference type="InterPro" id="IPR036388">
    <property type="entry name" value="WH-like_DNA-bd_sf"/>
</dbReference>
<dbReference type="OrthoDB" id="5575at2759"/>
<dbReference type="Gene3D" id="1.10.10.10">
    <property type="entry name" value="Winged helix-like DNA-binding domain superfamily/Winged helix DNA-binding domain"/>
    <property type="match status" value="2"/>
</dbReference>
<keyword evidence="3" id="KW-0347">Helicase</keyword>
<dbReference type="SUPFAM" id="SSF52540">
    <property type="entry name" value="P-loop containing nucleoside triphosphate hydrolases"/>
    <property type="match status" value="3"/>
</dbReference>
<dbReference type="GO" id="GO:0003676">
    <property type="term" value="F:nucleic acid binding"/>
    <property type="evidence" value="ECO:0007669"/>
    <property type="project" value="InterPro"/>
</dbReference>
<dbReference type="Gene3D" id="1.10.3380.10">
    <property type="entry name" value="Sec63 N-terminal domain-like domain"/>
    <property type="match status" value="1"/>
</dbReference>
<evidence type="ECO:0000313" key="7">
    <source>
        <dbReference type="EMBL" id="GHJ86065.1"/>
    </source>
</evidence>
<dbReference type="FunFam" id="3.40.50.300:FF:000062">
    <property type="entry name" value="U5 small nuclear ribonucleoprotein helicase"/>
    <property type="match status" value="1"/>
</dbReference>
<dbReference type="Pfam" id="PF23445">
    <property type="entry name" value="WHD_SNRNP200"/>
    <property type="match status" value="1"/>
</dbReference>
<dbReference type="PANTHER" id="PTHR47961">
    <property type="entry name" value="DNA POLYMERASE THETA, PUTATIVE (AFU_ORTHOLOGUE AFUA_1G05260)-RELATED"/>
    <property type="match status" value="1"/>
</dbReference>
<dbReference type="Proteomes" id="UP000620104">
    <property type="component" value="Unassembled WGS sequence"/>
</dbReference>
<dbReference type="InterPro" id="IPR050474">
    <property type="entry name" value="Hel308_SKI2-like"/>
</dbReference>
<dbReference type="PANTHER" id="PTHR47961:SF13">
    <property type="entry name" value="ACTIVATING SIGNAL COINTEGRATOR 1 COMPLEX SUBUNIT 3"/>
    <property type="match status" value="1"/>
</dbReference>
<dbReference type="GO" id="GO:0005634">
    <property type="term" value="C:nucleus"/>
    <property type="evidence" value="ECO:0007669"/>
    <property type="project" value="TreeGrafter"/>
</dbReference>
<dbReference type="InterPro" id="IPR057842">
    <property type="entry name" value="WH_MER3"/>
</dbReference>
<dbReference type="GO" id="GO:0004386">
    <property type="term" value="F:helicase activity"/>
    <property type="evidence" value="ECO:0007669"/>
    <property type="project" value="UniProtKB-KW"/>
</dbReference>
<dbReference type="Pfam" id="PF00270">
    <property type="entry name" value="DEAD"/>
    <property type="match status" value="2"/>
</dbReference>
<dbReference type="Gene3D" id="2.60.40.150">
    <property type="entry name" value="C2 domain"/>
    <property type="match status" value="1"/>
</dbReference>
<dbReference type="InterPro" id="IPR035892">
    <property type="entry name" value="C2_domain_sf"/>
</dbReference>